<feature type="transmembrane region" description="Helical" evidence="1">
    <location>
        <begin position="44"/>
        <end position="63"/>
    </location>
</feature>
<sequence length="68" mass="7478">AYRFRHDSNHLTFFSCSIAGMANNGHLKASSCFLRKLGIQGNACPLWLAGVSFWGVSFSTLFLKPSIP</sequence>
<accession>A0ABV6Z240</accession>
<reference evidence="2 3" key="1">
    <citation type="submission" date="2024-09" db="EMBL/GenBank/DDBJ databases">
        <title>Laminarin stimulates single cell rates of sulfate reduction while oxygen inhibits transcriptomic activity in coastal marine sediment.</title>
        <authorList>
            <person name="Lindsay M."/>
            <person name="Orcutt B."/>
            <person name="Emerson D."/>
            <person name="Stepanauskas R."/>
            <person name="D'Angelo T."/>
        </authorList>
    </citation>
    <scope>NUCLEOTIDE SEQUENCE [LARGE SCALE GENOMIC DNA]</scope>
    <source>
        <strain evidence="2">SAG AM-311-K15</strain>
    </source>
</reference>
<evidence type="ECO:0000313" key="3">
    <source>
        <dbReference type="Proteomes" id="UP001594351"/>
    </source>
</evidence>
<comment type="caution">
    <text evidence="2">The sequence shown here is derived from an EMBL/GenBank/DDBJ whole genome shotgun (WGS) entry which is preliminary data.</text>
</comment>
<proteinExistence type="predicted"/>
<evidence type="ECO:0000313" key="2">
    <source>
        <dbReference type="EMBL" id="MFC1852518.1"/>
    </source>
</evidence>
<keyword evidence="1" id="KW-1133">Transmembrane helix</keyword>
<dbReference type="Proteomes" id="UP001594351">
    <property type="component" value="Unassembled WGS sequence"/>
</dbReference>
<keyword evidence="1" id="KW-0472">Membrane</keyword>
<dbReference type="EMBL" id="JBHPBY010000325">
    <property type="protein sequence ID" value="MFC1852518.1"/>
    <property type="molecule type" value="Genomic_DNA"/>
</dbReference>
<protein>
    <submittedName>
        <fullName evidence="2">Uncharacterized protein</fullName>
    </submittedName>
</protein>
<organism evidence="2 3">
    <name type="scientific">candidate division CSSED10-310 bacterium</name>
    <dbReference type="NCBI Taxonomy" id="2855610"/>
    <lineage>
        <taxon>Bacteria</taxon>
        <taxon>Bacteria division CSSED10-310</taxon>
    </lineage>
</organism>
<keyword evidence="1" id="KW-0812">Transmembrane</keyword>
<feature type="non-terminal residue" evidence="2">
    <location>
        <position position="1"/>
    </location>
</feature>
<gene>
    <name evidence="2" type="ORF">ACFL27_20165</name>
</gene>
<keyword evidence="3" id="KW-1185">Reference proteome</keyword>
<evidence type="ECO:0000256" key="1">
    <source>
        <dbReference type="SAM" id="Phobius"/>
    </source>
</evidence>
<name>A0ABV6Z240_UNCC1</name>